<comment type="caution">
    <text evidence="1">The sequence shown here is derived from an EMBL/GenBank/DDBJ whole genome shotgun (WGS) entry which is preliminary data.</text>
</comment>
<dbReference type="Gene3D" id="3.60.10.10">
    <property type="entry name" value="Endonuclease/exonuclease/phosphatase"/>
    <property type="match status" value="1"/>
</dbReference>
<dbReference type="PANTHER" id="PTHR47642:SF5">
    <property type="entry name" value="ATP-DEPENDENT DNA HELICASE"/>
    <property type="match status" value="1"/>
</dbReference>
<evidence type="ECO:0000313" key="1">
    <source>
        <dbReference type="EMBL" id="KAL1261374.1"/>
    </source>
</evidence>
<proteinExistence type="predicted"/>
<dbReference type="InterPro" id="IPR051055">
    <property type="entry name" value="PIF1_helicase"/>
</dbReference>
<dbReference type="SUPFAM" id="SSF56219">
    <property type="entry name" value="DNase I-like"/>
    <property type="match status" value="1"/>
</dbReference>
<keyword evidence="2" id="KW-1185">Reference proteome</keyword>
<dbReference type="PANTHER" id="PTHR47642">
    <property type="entry name" value="ATP-DEPENDENT DNA HELICASE"/>
    <property type="match status" value="1"/>
</dbReference>
<name>A0ABR3MBQ1_9TELE</name>
<evidence type="ECO:0000313" key="2">
    <source>
        <dbReference type="Proteomes" id="UP001558613"/>
    </source>
</evidence>
<organism evidence="1 2">
    <name type="scientific">Cirrhinus molitorella</name>
    <name type="common">mud carp</name>
    <dbReference type="NCBI Taxonomy" id="172907"/>
    <lineage>
        <taxon>Eukaryota</taxon>
        <taxon>Metazoa</taxon>
        <taxon>Chordata</taxon>
        <taxon>Craniata</taxon>
        <taxon>Vertebrata</taxon>
        <taxon>Euteleostomi</taxon>
        <taxon>Actinopterygii</taxon>
        <taxon>Neopterygii</taxon>
        <taxon>Teleostei</taxon>
        <taxon>Ostariophysi</taxon>
        <taxon>Cypriniformes</taxon>
        <taxon>Cyprinidae</taxon>
        <taxon>Labeoninae</taxon>
        <taxon>Labeonini</taxon>
        <taxon>Cirrhinus</taxon>
    </lineage>
</organism>
<dbReference type="Proteomes" id="UP001558613">
    <property type="component" value="Unassembled WGS sequence"/>
</dbReference>
<reference evidence="1 2" key="1">
    <citation type="submission" date="2023-09" db="EMBL/GenBank/DDBJ databases">
        <authorList>
            <person name="Wang M."/>
        </authorList>
    </citation>
    <scope>NUCLEOTIDE SEQUENCE [LARGE SCALE GENOMIC DNA]</scope>
    <source>
        <strain evidence="1">GT-2023</strain>
        <tissue evidence="1">Liver</tissue>
    </source>
</reference>
<protein>
    <submittedName>
        <fullName evidence="1">Uncharacterized protein</fullName>
    </submittedName>
</protein>
<accession>A0ABR3MBQ1</accession>
<dbReference type="EMBL" id="JAYMGO010000014">
    <property type="protein sequence ID" value="KAL1261374.1"/>
    <property type="molecule type" value="Genomic_DNA"/>
</dbReference>
<sequence length="170" mass="19560">MQSAVVSLKKIFEPGMAYVALSRTTSLQGLHITDFEDKKIYADPEITDSLQTMRRARVEESMPLLQHVRENRQEHTLTIVHHNTEGLGPHIEDIRCHHELQHADILCLTETHLTGSCTSSDLQLEGYNLFTRNSMSPTRRINKLERRVEVESQYIARSTFQLSPGNIYKM</sequence>
<gene>
    <name evidence="1" type="ORF">QQF64_006639</name>
</gene>
<dbReference type="InterPro" id="IPR036691">
    <property type="entry name" value="Endo/exonu/phosph_ase_sf"/>
</dbReference>